<name>A0A0E9RLK3_ANGAN</name>
<sequence>MHHFLYREELAQEDIVSRLSLKDSIYLSDKVYEPQFGMKIALPEELFASVPAPSMLTPDTPEGFILKRGVWSALVAVSSFVEKSASKNL</sequence>
<dbReference type="AlphaFoldDB" id="A0A0E9RLK3"/>
<protein>
    <submittedName>
        <fullName evidence="1">Uncharacterized protein</fullName>
    </submittedName>
</protein>
<accession>A0A0E9RLK3</accession>
<organism evidence="1">
    <name type="scientific">Anguilla anguilla</name>
    <name type="common">European freshwater eel</name>
    <name type="synonym">Muraena anguilla</name>
    <dbReference type="NCBI Taxonomy" id="7936"/>
    <lineage>
        <taxon>Eukaryota</taxon>
        <taxon>Metazoa</taxon>
        <taxon>Chordata</taxon>
        <taxon>Craniata</taxon>
        <taxon>Vertebrata</taxon>
        <taxon>Euteleostomi</taxon>
        <taxon>Actinopterygii</taxon>
        <taxon>Neopterygii</taxon>
        <taxon>Teleostei</taxon>
        <taxon>Anguilliformes</taxon>
        <taxon>Anguillidae</taxon>
        <taxon>Anguilla</taxon>
    </lineage>
</organism>
<proteinExistence type="predicted"/>
<reference evidence="1" key="1">
    <citation type="submission" date="2014-11" db="EMBL/GenBank/DDBJ databases">
        <authorList>
            <person name="Amaro Gonzalez C."/>
        </authorList>
    </citation>
    <scope>NUCLEOTIDE SEQUENCE</scope>
</reference>
<reference evidence="1" key="2">
    <citation type="journal article" date="2015" name="Fish Shellfish Immunol.">
        <title>Early steps in the European eel (Anguilla anguilla)-Vibrio vulnificus interaction in the gills: Role of the RtxA13 toxin.</title>
        <authorList>
            <person name="Callol A."/>
            <person name="Pajuelo D."/>
            <person name="Ebbesson L."/>
            <person name="Teles M."/>
            <person name="MacKenzie S."/>
            <person name="Amaro C."/>
        </authorList>
    </citation>
    <scope>NUCLEOTIDE SEQUENCE</scope>
</reference>
<dbReference type="EMBL" id="GBXM01078551">
    <property type="protein sequence ID" value="JAH30026.1"/>
    <property type="molecule type" value="Transcribed_RNA"/>
</dbReference>
<evidence type="ECO:0000313" key="1">
    <source>
        <dbReference type="EMBL" id="JAH30026.1"/>
    </source>
</evidence>